<dbReference type="PANTHER" id="PTHR47053">
    <property type="entry name" value="MUREIN DD-ENDOPEPTIDASE MEPH-RELATED"/>
    <property type="match status" value="1"/>
</dbReference>
<evidence type="ECO:0000256" key="4">
    <source>
        <dbReference type="ARBA" id="ARBA00022807"/>
    </source>
</evidence>
<dbReference type="Proteomes" id="UP000612456">
    <property type="component" value="Unassembled WGS sequence"/>
</dbReference>
<keyword evidence="5" id="KW-0732">Signal</keyword>
<accession>A0A916YS14</accession>
<dbReference type="PANTHER" id="PTHR47053:SF1">
    <property type="entry name" value="MUREIN DD-ENDOPEPTIDASE MEPH-RELATED"/>
    <property type="match status" value="1"/>
</dbReference>
<keyword evidence="8" id="KW-1185">Reference proteome</keyword>
<dbReference type="AlphaFoldDB" id="A0A916YS14"/>
<keyword evidence="3" id="KW-0378">Hydrolase</keyword>
<organism evidence="7 8">
    <name type="scientific">Paenibacillus nasutitermitis</name>
    <dbReference type="NCBI Taxonomy" id="1652958"/>
    <lineage>
        <taxon>Bacteria</taxon>
        <taxon>Bacillati</taxon>
        <taxon>Bacillota</taxon>
        <taxon>Bacilli</taxon>
        <taxon>Bacillales</taxon>
        <taxon>Paenibacillaceae</taxon>
        <taxon>Paenibacillus</taxon>
    </lineage>
</organism>
<sequence length="161" mass="16978">MMKNLKKKPFLKIVTTLCAAAGLTILAGYQAPTAHAATPEAKSIIKSGTEYLGVPYRFGAAAGITYAFDCSSFTQYVFKSSGVNLPRTSTAQASKGVKVAKGYLSVGDLVFFRTGGAGISHVAIYAGDGKILQSSSSKGVSIANMNSSYWKSKYVTARRVL</sequence>
<dbReference type="InterPro" id="IPR051202">
    <property type="entry name" value="Peptidase_C40"/>
</dbReference>
<evidence type="ECO:0000313" key="8">
    <source>
        <dbReference type="Proteomes" id="UP000612456"/>
    </source>
</evidence>
<dbReference type="InterPro" id="IPR000064">
    <property type="entry name" value="NLP_P60_dom"/>
</dbReference>
<dbReference type="Pfam" id="PF00877">
    <property type="entry name" value="NLPC_P60"/>
    <property type="match status" value="1"/>
</dbReference>
<evidence type="ECO:0000256" key="1">
    <source>
        <dbReference type="ARBA" id="ARBA00007074"/>
    </source>
</evidence>
<name>A0A916YS14_9BACL</name>
<evidence type="ECO:0000259" key="6">
    <source>
        <dbReference type="PROSITE" id="PS51935"/>
    </source>
</evidence>
<evidence type="ECO:0000256" key="5">
    <source>
        <dbReference type="SAM" id="SignalP"/>
    </source>
</evidence>
<dbReference type="SUPFAM" id="SSF54001">
    <property type="entry name" value="Cysteine proteinases"/>
    <property type="match status" value="1"/>
</dbReference>
<comment type="similarity">
    <text evidence="1">Belongs to the peptidase C40 family.</text>
</comment>
<reference evidence="7" key="2">
    <citation type="submission" date="2020-09" db="EMBL/GenBank/DDBJ databases">
        <authorList>
            <person name="Sun Q."/>
            <person name="Zhou Y."/>
        </authorList>
    </citation>
    <scope>NUCLEOTIDE SEQUENCE</scope>
    <source>
        <strain evidence="7">CGMCC 1.15178</strain>
    </source>
</reference>
<dbReference type="GO" id="GO:0008234">
    <property type="term" value="F:cysteine-type peptidase activity"/>
    <property type="evidence" value="ECO:0007669"/>
    <property type="project" value="UniProtKB-KW"/>
</dbReference>
<keyword evidence="4" id="KW-0788">Thiol protease</keyword>
<gene>
    <name evidence="7" type="ORF">GCM10010911_14960</name>
</gene>
<dbReference type="GO" id="GO:0006508">
    <property type="term" value="P:proteolysis"/>
    <property type="evidence" value="ECO:0007669"/>
    <property type="project" value="UniProtKB-KW"/>
</dbReference>
<proteinExistence type="inferred from homology"/>
<dbReference type="InterPro" id="IPR038765">
    <property type="entry name" value="Papain-like_cys_pep_sf"/>
</dbReference>
<feature type="domain" description="NlpC/P60" evidence="6">
    <location>
        <begin position="38"/>
        <end position="161"/>
    </location>
</feature>
<comment type="caution">
    <text evidence="7">The sequence shown here is derived from an EMBL/GenBank/DDBJ whole genome shotgun (WGS) entry which is preliminary data.</text>
</comment>
<evidence type="ECO:0000256" key="2">
    <source>
        <dbReference type="ARBA" id="ARBA00022670"/>
    </source>
</evidence>
<reference evidence="7" key="1">
    <citation type="journal article" date="2014" name="Int. J. Syst. Evol. Microbiol.">
        <title>Complete genome sequence of Corynebacterium casei LMG S-19264T (=DSM 44701T), isolated from a smear-ripened cheese.</title>
        <authorList>
            <consortium name="US DOE Joint Genome Institute (JGI-PGF)"/>
            <person name="Walter F."/>
            <person name="Albersmeier A."/>
            <person name="Kalinowski J."/>
            <person name="Ruckert C."/>
        </authorList>
    </citation>
    <scope>NUCLEOTIDE SEQUENCE</scope>
    <source>
        <strain evidence="7">CGMCC 1.15178</strain>
    </source>
</reference>
<evidence type="ECO:0000256" key="3">
    <source>
        <dbReference type="ARBA" id="ARBA00022801"/>
    </source>
</evidence>
<dbReference type="PROSITE" id="PS51935">
    <property type="entry name" value="NLPC_P60"/>
    <property type="match status" value="1"/>
</dbReference>
<evidence type="ECO:0000313" key="7">
    <source>
        <dbReference type="EMBL" id="GGD58178.1"/>
    </source>
</evidence>
<dbReference type="EMBL" id="BMHP01000001">
    <property type="protein sequence ID" value="GGD58178.1"/>
    <property type="molecule type" value="Genomic_DNA"/>
</dbReference>
<keyword evidence="2" id="KW-0645">Protease</keyword>
<dbReference type="Gene3D" id="3.90.1720.10">
    <property type="entry name" value="endopeptidase domain like (from Nostoc punctiforme)"/>
    <property type="match status" value="1"/>
</dbReference>
<feature type="chain" id="PRO_5037641614" description="NlpC/P60 domain-containing protein" evidence="5">
    <location>
        <begin position="37"/>
        <end position="161"/>
    </location>
</feature>
<feature type="signal peptide" evidence="5">
    <location>
        <begin position="1"/>
        <end position="36"/>
    </location>
</feature>
<protein>
    <recommendedName>
        <fullName evidence="6">NlpC/P60 domain-containing protein</fullName>
    </recommendedName>
</protein>